<dbReference type="Pfam" id="PF07583">
    <property type="entry name" value="PSCyt2"/>
    <property type="match status" value="1"/>
</dbReference>
<dbReference type="PANTHER" id="PTHR35889">
    <property type="entry name" value="CYCLOINULO-OLIGOSACCHARIDE FRUCTANOTRANSFERASE-RELATED"/>
    <property type="match status" value="1"/>
</dbReference>
<dbReference type="EMBL" id="CP001848">
    <property type="protein sequence ID" value="ADB16798.1"/>
    <property type="molecule type" value="Genomic_DNA"/>
</dbReference>
<organism evidence="3 4">
    <name type="scientific">Pirellula staleyi (strain ATCC 27377 / DSM 6068 / ICPB 4128)</name>
    <name type="common">Pirella staleyi</name>
    <dbReference type="NCBI Taxonomy" id="530564"/>
    <lineage>
        <taxon>Bacteria</taxon>
        <taxon>Pseudomonadati</taxon>
        <taxon>Planctomycetota</taxon>
        <taxon>Planctomycetia</taxon>
        <taxon>Pirellulales</taxon>
        <taxon>Pirellulaceae</taxon>
        <taxon>Pirellula</taxon>
    </lineage>
</organism>
<dbReference type="InterPro" id="IPR011444">
    <property type="entry name" value="DUF1549"/>
</dbReference>
<dbReference type="HOGENOM" id="CLU_005632_2_0_0"/>
<evidence type="ECO:0000259" key="1">
    <source>
        <dbReference type="Pfam" id="PF07583"/>
    </source>
</evidence>
<evidence type="ECO:0000313" key="3">
    <source>
        <dbReference type="EMBL" id="ADB16798.1"/>
    </source>
</evidence>
<evidence type="ECO:0000259" key="2">
    <source>
        <dbReference type="Pfam" id="PF07587"/>
    </source>
</evidence>
<dbReference type="Proteomes" id="UP000001887">
    <property type="component" value="Chromosome"/>
</dbReference>
<name>D2R1S9_PIRSD</name>
<dbReference type="KEGG" id="psl:Psta_2124"/>
<dbReference type="InterPro" id="IPR022655">
    <property type="entry name" value="DUF1553"/>
</dbReference>
<keyword evidence="4" id="KW-1185">Reference proteome</keyword>
<evidence type="ECO:0008006" key="5">
    <source>
        <dbReference type="Google" id="ProtNLM"/>
    </source>
</evidence>
<evidence type="ECO:0000313" key="4">
    <source>
        <dbReference type="Proteomes" id="UP000001887"/>
    </source>
</evidence>
<dbReference type="Pfam" id="PF07587">
    <property type="entry name" value="PSD1"/>
    <property type="match status" value="1"/>
</dbReference>
<dbReference type="AlphaFoldDB" id="D2R1S9"/>
<gene>
    <name evidence="3" type="ordered locus">Psta_2124</name>
</gene>
<reference evidence="3 4" key="1">
    <citation type="journal article" date="2009" name="Stand. Genomic Sci.">
        <title>Complete genome sequence of Pirellula staleyi type strain (ATCC 27377).</title>
        <authorList>
            <person name="Clum A."/>
            <person name="Tindall B.J."/>
            <person name="Sikorski J."/>
            <person name="Ivanova N."/>
            <person name="Mavrommatis K."/>
            <person name="Lucas S."/>
            <person name="Glavina del Rio T."/>
            <person name="Nolan M."/>
            <person name="Chen F."/>
            <person name="Tice H."/>
            <person name="Pitluck S."/>
            <person name="Cheng J.F."/>
            <person name="Chertkov O."/>
            <person name="Brettin T."/>
            <person name="Han C."/>
            <person name="Detter J.C."/>
            <person name="Kuske C."/>
            <person name="Bruce D."/>
            <person name="Goodwin L."/>
            <person name="Ovchinikova G."/>
            <person name="Pati A."/>
            <person name="Mikhailova N."/>
            <person name="Chen A."/>
            <person name="Palaniappan K."/>
            <person name="Land M."/>
            <person name="Hauser L."/>
            <person name="Chang Y.J."/>
            <person name="Jeffries C.D."/>
            <person name="Chain P."/>
            <person name="Rohde M."/>
            <person name="Goker M."/>
            <person name="Bristow J."/>
            <person name="Eisen J.A."/>
            <person name="Markowitz V."/>
            <person name="Hugenholtz P."/>
            <person name="Kyrpides N.C."/>
            <person name="Klenk H.P."/>
            <person name="Lapidus A."/>
        </authorList>
    </citation>
    <scope>NUCLEOTIDE SEQUENCE [LARGE SCALE GENOMIC DNA]</scope>
    <source>
        <strain evidence="4">ATCC 27377 / DSM 6068 / ICPB 4128</strain>
    </source>
</reference>
<accession>D2R1S9</accession>
<protein>
    <recommendedName>
        <fullName evidence="5">Cytochrome c domain-containing protein</fullName>
    </recommendedName>
</protein>
<proteinExistence type="predicted"/>
<feature type="domain" description="DUF1549" evidence="1">
    <location>
        <begin position="54"/>
        <end position="226"/>
    </location>
</feature>
<sequence length="550" mass="61639" precursor="true">MSTRLFSRWLSLRMSFLVAIGIMLGLTGGPVSAADRPDPIATAAEVDKLLTTELGKSEVPLASSDIYLRRVTLDIAGRPPSIGEITAFSFDPSDAKRSAVVDRLLSTDDYATNWARYYRDVILYRRTEDRAVIVSQELEKYLAGKLSSGASWGEIATEIITAEGEYEDNGATSLIIAQQGRPEETVSEISRIFLGIQIQCAQCHDHPTDRWKREQFHELAAFFPRVASRIIIQPDRRSIAVTVSDSPFGRNFSMNNVRFRGSPEHFMPDLKDPSSQGTKMQPVFFVTGQKLPLGAKDADRRGELSKWITAKDNPYFSQALVNRLWSELVGEGFYEPVDDIGPDRTATAPQTLEYLATKFAEADYDHRWLLKTIIATEAYQRESRSRREPDEVPMQANVSQRLRSDQLFSSLLVALDLSEPETPAGAPGGPYANFRSPRNLFASAFGYDPSNLRDEVQTSIPQALVMMNSPIFSRAISARSRTSGLGKLLVEISDDREAVMELYLRVLARQPSLSEQETALNYIRSTTSRGEAFEDLLWTLLNSTEFLHRR</sequence>
<feature type="domain" description="DUF1553" evidence="2">
    <location>
        <begin position="300"/>
        <end position="420"/>
    </location>
</feature>
<dbReference type="PANTHER" id="PTHR35889:SF3">
    <property type="entry name" value="F-BOX DOMAIN-CONTAINING PROTEIN"/>
    <property type="match status" value="1"/>
</dbReference>
<dbReference type="STRING" id="530564.Psta_2124"/>
<dbReference type="eggNOG" id="COG5492">
    <property type="taxonomic scope" value="Bacteria"/>
</dbReference>